<dbReference type="PANTHER" id="PTHR12741">
    <property type="entry name" value="LYST-INTERACTING PROTEIN LIP5 DOPAMINE RESPONSIVE PROTEIN DRG-1"/>
    <property type="match status" value="1"/>
</dbReference>
<dbReference type="OrthoDB" id="1434680at2759"/>
<reference evidence="4" key="1">
    <citation type="journal article" date="2014" name="Nat. Genet.">
        <title>A reference genome for common bean and genome-wide analysis of dual domestications.</title>
        <authorList>
            <person name="Schmutz J."/>
            <person name="McClean P.E."/>
            <person name="Mamidi S."/>
            <person name="Wu G.A."/>
            <person name="Cannon S.B."/>
            <person name="Grimwood J."/>
            <person name="Jenkins J."/>
            <person name="Shu S."/>
            <person name="Song Q."/>
            <person name="Chavarro C."/>
            <person name="Torres-Torres M."/>
            <person name="Geffroy V."/>
            <person name="Moghaddam S.M."/>
            <person name="Gao D."/>
            <person name="Abernathy B."/>
            <person name="Barry K."/>
            <person name="Blair M."/>
            <person name="Brick M.A."/>
            <person name="Chovatia M."/>
            <person name="Gepts P."/>
            <person name="Goodstein D.M."/>
            <person name="Gonzales M."/>
            <person name="Hellsten U."/>
            <person name="Hyten D.L."/>
            <person name="Jia G."/>
            <person name="Kelly J.D."/>
            <person name="Kudrna D."/>
            <person name="Lee R."/>
            <person name="Richard M.M."/>
            <person name="Miklas P.N."/>
            <person name="Osorno J.M."/>
            <person name="Rodrigues J."/>
            <person name="Thareau V."/>
            <person name="Urrea C.A."/>
            <person name="Wang M."/>
            <person name="Yu Y."/>
            <person name="Zhang M."/>
            <person name="Wing R.A."/>
            <person name="Cregan P.B."/>
            <person name="Rokhsar D.S."/>
            <person name="Jackson S.A."/>
        </authorList>
    </citation>
    <scope>NUCLEOTIDE SEQUENCE [LARGE SCALE GENOMIC DNA]</scope>
    <source>
        <strain evidence="4">cv. G19833</strain>
    </source>
</reference>
<dbReference type="EMBL" id="CM002294">
    <property type="protein sequence ID" value="ESW17007.1"/>
    <property type="molecule type" value="Genomic_DNA"/>
</dbReference>
<sequence>MWGFFILCLQAMIIVAWNGTGDPSAIIDVNVFKKVLSVFIIAAILKLGQAILDVILSWKSQWSMSMHVKLRYILKVVSAAAWVIVLSVSYAYTWENPPGFAQTIQSWFGSNSKFAFILYYGRCCIPVTKYASCHVVFVPTHSPFS</sequence>
<keyword evidence="1" id="KW-0812">Transmembrane</keyword>
<keyword evidence="1" id="KW-0472">Membrane</keyword>
<feature type="signal peptide" evidence="2">
    <location>
        <begin position="1"/>
        <end position="16"/>
    </location>
</feature>
<evidence type="ECO:0000256" key="2">
    <source>
        <dbReference type="SAM" id="SignalP"/>
    </source>
</evidence>
<dbReference type="eggNOG" id="KOG0916">
    <property type="taxonomic scope" value="Eukaryota"/>
</dbReference>
<gene>
    <name evidence="3" type="ORF">PHAVU_007G202500g</name>
</gene>
<evidence type="ECO:0000256" key="1">
    <source>
        <dbReference type="SAM" id="Phobius"/>
    </source>
</evidence>
<dbReference type="Gramene" id="ESW17007">
    <property type="protein sequence ID" value="ESW17007"/>
    <property type="gene ID" value="PHAVU_007G202500g"/>
</dbReference>
<dbReference type="PhylomeDB" id="V7BGN5"/>
<evidence type="ECO:0000313" key="3">
    <source>
        <dbReference type="EMBL" id="ESW17007.1"/>
    </source>
</evidence>
<organism evidence="3 4">
    <name type="scientific">Phaseolus vulgaris</name>
    <name type="common">Kidney bean</name>
    <name type="synonym">French bean</name>
    <dbReference type="NCBI Taxonomy" id="3885"/>
    <lineage>
        <taxon>Eukaryota</taxon>
        <taxon>Viridiplantae</taxon>
        <taxon>Streptophyta</taxon>
        <taxon>Embryophyta</taxon>
        <taxon>Tracheophyta</taxon>
        <taxon>Spermatophyta</taxon>
        <taxon>Magnoliopsida</taxon>
        <taxon>eudicotyledons</taxon>
        <taxon>Gunneridae</taxon>
        <taxon>Pentapetalae</taxon>
        <taxon>rosids</taxon>
        <taxon>fabids</taxon>
        <taxon>Fabales</taxon>
        <taxon>Fabaceae</taxon>
        <taxon>Papilionoideae</taxon>
        <taxon>50 kb inversion clade</taxon>
        <taxon>NPAAA clade</taxon>
        <taxon>indigoferoid/millettioid clade</taxon>
        <taxon>Phaseoleae</taxon>
        <taxon>Phaseolus</taxon>
    </lineage>
</organism>
<dbReference type="PANTHER" id="PTHR12741:SF48">
    <property type="entry name" value="1,3-BETA-GLUCAN SYNTHASE COMPONENT FKS1-RELATED"/>
    <property type="match status" value="1"/>
</dbReference>
<feature type="transmembrane region" description="Helical" evidence="1">
    <location>
        <begin position="37"/>
        <end position="58"/>
    </location>
</feature>
<dbReference type="OMA" id="WKSQWSM"/>
<dbReference type="STRING" id="3885.V7BGN5"/>
<dbReference type="GO" id="GO:0046527">
    <property type="term" value="F:glucosyltransferase activity"/>
    <property type="evidence" value="ECO:0007669"/>
    <property type="project" value="TreeGrafter"/>
</dbReference>
<accession>V7BGN5</accession>
<name>V7BGN5_PHAVU</name>
<evidence type="ECO:0000313" key="4">
    <source>
        <dbReference type="Proteomes" id="UP000000226"/>
    </source>
</evidence>
<feature type="transmembrane region" description="Helical" evidence="1">
    <location>
        <begin position="70"/>
        <end position="92"/>
    </location>
</feature>
<dbReference type="Proteomes" id="UP000000226">
    <property type="component" value="Chromosome 7"/>
</dbReference>
<dbReference type="AlphaFoldDB" id="V7BGN5"/>
<keyword evidence="2" id="KW-0732">Signal</keyword>
<protein>
    <submittedName>
        <fullName evidence="3">Uncharacterized protein</fullName>
    </submittedName>
</protein>
<keyword evidence="4" id="KW-1185">Reference proteome</keyword>
<proteinExistence type="predicted"/>
<dbReference type="GO" id="GO:0005886">
    <property type="term" value="C:plasma membrane"/>
    <property type="evidence" value="ECO:0007669"/>
    <property type="project" value="TreeGrafter"/>
</dbReference>
<keyword evidence="1" id="KW-1133">Transmembrane helix</keyword>
<feature type="chain" id="PRO_5004754914" evidence="2">
    <location>
        <begin position="17"/>
        <end position="145"/>
    </location>
</feature>